<sequence>MLGPWAFESQAVVTEHVLTGPLARYRHGSMDELGGQVVLMKLCVSNALAGSIIGRGGHNRDQLQAISGGARIQLSRPNELYPGTSDRVLVLTGTLGSCITALFAISGCLGMPGPLPLEAVFMGVSTQWKLILPSSVCGYVLGAGGRTVRTITAQADANISISAEPDRDAELPRERIATISGGCLQTLRATGLIVDKLLTRPFLEPGEPSFEGQFPSSRMALLARTGHLRNPPGLLQQHMPPHLLQQQQHRSQQPQQQQQQLQQPATLAPAPGQPMYAQSPAAGTSAFVYFPLQQLQPAAAPVLPLTAAPVSMAHAPLAVPVATAAPAPNTMRALPRMSSLPIATAVAPATMGPAPLPSSAHSGTLPGPPSPGQQGQPDVLGPRLEVSIEVPENRVGLLIGRGGETLHSMQRLMNVSIHIARRPQSAVGEGPAPDTMRRVTIAGARNSVNIAHAFILQRLSGSRGGGGETSSRH</sequence>
<reference evidence="6" key="1">
    <citation type="journal article" date="2021" name="Proc. Natl. Acad. Sci. U.S.A.">
        <title>Three genomes in the algal genus Volvox reveal the fate of a haploid sex-determining region after a transition to homothallism.</title>
        <authorList>
            <person name="Yamamoto K."/>
            <person name="Hamaji T."/>
            <person name="Kawai-Toyooka H."/>
            <person name="Matsuzaki R."/>
            <person name="Takahashi F."/>
            <person name="Nishimura Y."/>
            <person name="Kawachi M."/>
            <person name="Noguchi H."/>
            <person name="Minakuchi Y."/>
            <person name="Umen J.G."/>
            <person name="Toyoda A."/>
            <person name="Nozaki H."/>
        </authorList>
    </citation>
    <scope>NUCLEOTIDE SEQUENCE</scope>
    <source>
        <strain evidence="6">NIES-3785</strain>
        <strain evidence="5">NIES-3786</strain>
    </source>
</reference>
<dbReference type="Proteomes" id="UP000722791">
    <property type="component" value="Unassembled WGS sequence"/>
</dbReference>
<feature type="domain" description="K Homology" evidence="4">
    <location>
        <begin position="382"/>
        <end position="460"/>
    </location>
</feature>
<keyword evidence="1" id="KW-0677">Repeat</keyword>
<dbReference type="PANTHER" id="PTHR10288">
    <property type="entry name" value="KH DOMAIN CONTAINING RNA BINDING PROTEIN"/>
    <property type="match status" value="1"/>
</dbReference>
<dbReference type="GO" id="GO:0003723">
    <property type="term" value="F:RNA binding"/>
    <property type="evidence" value="ECO:0007669"/>
    <property type="project" value="UniProtKB-UniRule"/>
</dbReference>
<dbReference type="InterPro" id="IPR036612">
    <property type="entry name" value="KH_dom_type_1_sf"/>
</dbReference>
<feature type="region of interest" description="Disordered" evidence="3">
    <location>
        <begin position="351"/>
        <end position="379"/>
    </location>
</feature>
<keyword evidence="8" id="KW-1185">Reference proteome</keyword>
<dbReference type="Gene3D" id="3.30.1370.10">
    <property type="entry name" value="K Homology domain, type 1"/>
    <property type="match status" value="3"/>
</dbReference>
<dbReference type="EMBL" id="BNCQ01000027">
    <property type="protein sequence ID" value="GIM08163.1"/>
    <property type="molecule type" value="Genomic_DNA"/>
</dbReference>
<evidence type="ECO:0000313" key="7">
    <source>
        <dbReference type="Proteomes" id="UP000722791"/>
    </source>
</evidence>
<dbReference type="OrthoDB" id="441329at2759"/>
<proteinExistence type="predicted"/>
<comment type="caution">
    <text evidence="6">The sequence shown here is derived from an EMBL/GenBank/DDBJ whole genome shotgun (WGS) entry which is preliminary data.</text>
</comment>
<evidence type="ECO:0000256" key="2">
    <source>
        <dbReference type="PROSITE-ProRule" id="PRU00117"/>
    </source>
</evidence>
<dbReference type="Pfam" id="PF00013">
    <property type="entry name" value="KH_1"/>
    <property type="match status" value="3"/>
</dbReference>
<organism evidence="6 7">
    <name type="scientific">Volvox reticuliferus</name>
    <dbReference type="NCBI Taxonomy" id="1737510"/>
    <lineage>
        <taxon>Eukaryota</taxon>
        <taxon>Viridiplantae</taxon>
        <taxon>Chlorophyta</taxon>
        <taxon>core chlorophytes</taxon>
        <taxon>Chlorophyceae</taxon>
        <taxon>CS clade</taxon>
        <taxon>Chlamydomonadales</taxon>
        <taxon>Volvocaceae</taxon>
        <taxon>Volvox</taxon>
    </lineage>
</organism>
<dbReference type="SUPFAM" id="SSF54791">
    <property type="entry name" value="Eukaryotic type KH-domain (KH-domain type I)"/>
    <property type="match status" value="3"/>
</dbReference>
<evidence type="ECO:0000313" key="6">
    <source>
        <dbReference type="EMBL" id="GIM08163.1"/>
    </source>
</evidence>
<evidence type="ECO:0000313" key="5">
    <source>
        <dbReference type="EMBL" id="GIL79551.1"/>
    </source>
</evidence>
<dbReference type="InterPro" id="IPR004087">
    <property type="entry name" value="KH_dom"/>
</dbReference>
<dbReference type="PROSITE" id="PS50084">
    <property type="entry name" value="KH_TYPE_1"/>
    <property type="match status" value="3"/>
</dbReference>
<evidence type="ECO:0000313" key="8">
    <source>
        <dbReference type="Proteomes" id="UP000747110"/>
    </source>
</evidence>
<evidence type="ECO:0000259" key="4">
    <source>
        <dbReference type="SMART" id="SM00322"/>
    </source>
</evidence>
<feature type="compositionally biased region" description="Low complexity" evidence="3">
    <location>
        <begin position="243"/>
        <end position="274"/>
    </location>
</feature>
<dbReference type="EMBL" id="BNCP01000016">
    <property type="protein sequence ID" value="GIL79551.1"/>
    <property type="molecule type" value="Genomic_DNA"/>
</dbReference>
<keyword evidence="2" id="KW-0694">RNA-binding</keyword>
<protein>
    <recommendedName>
        <fullName evidence="4">K Homology domain-containing protein</fullName>
    </recommendedName>
</protein>
<evidence type="ECO:0000256" key="1">
    <source>
        <dbReference type="ARBA" id="ARBA00022737"/>
    </source>
</evidence>
<dbReference type="AlphaFoldDB" id="A0A8J4GJA5"/>
<gene>
    <name evidence="5" type="ORF">Vretifemale_8866</name>
    <name evidence="6" type="ORF">Vretimale_12233</name>
</gene>
<dbReference type="InterPro" id="IPR004088">
    <property type="entry name" value="KH_dom_type_1"/>
</dbReference>
<name>A0A8J4GJA5_9CHLO</name>
<accession>A0A8J4GJA5</accession>
<feature type="domain" description="K Homology" evidence="4">
    <location>
        <begin position="124"/>
        <end position="198"/>
    </location>
</feature>
<feature type="region of interest" description="Disordered" evidence="3">
    <location>
        <begin position="243"/>
        <end position="278"/>
    </location>
</feature>
<dbReference type="Proteomes" id="UP000747110">
    <property type="component" value="Unassembled WGS sequence"/>
</dbReference>
<dbReference type="SMART" id="SM00322">
    <property type="entry name" value="KH"/>
    <property type="match status" value="3"/>
</dbReference>
<evidence type="ECO:0000256" key="3">
    <source>
        <dbReference type="SAM" id="MobiDB-lite"/>
    </source>
</evidence>
<feature type="domain" description="K Homology" evidence="4">
    <location>
        <begin position="36"/>
        <end position="110"/>
    </location>
</feature>